<gene>
    <name evidence="1" type="ORF">QYF49_22625</name>
</gene>
<keyword evidence="2" id="KW-1185">Reference proteome</keyword>
<sequence length="453" mass="50803">MQQAVLPICKSISYGNIVYVPEYLFKEAVGPVSMIFGSNSAVCHAVPHHKNELLLTKDLWEELSIPFEAKIHVHIFGSRFLIGPLVAIFTSGVGLFPSRPVGERSSFFSKLLTAGRQVGAYYFVFGPGQIHQENRMINGFFYSDEGWSQHLVPLPSVIYNQIPNRRTEKSLKYKKTVHLLEAQWKIPFFNPSFFSKWEIFRFLKKESAVRNYLPYTAVNPGVQLIENMLTVYPSVFFKPVGGSHGRGILSVRKEPSGGYSCRFREDNHPRIEQHSSLISLLKTRKLFGRLQNTLVQQGIDLIAYDDQRPVDFRVHTNKNMEGNWVVSAIAAKIAGKQAITTHLAYGGEVMRPEDVLMHTGLPANGLLKLQLAALQLSEAIDKNTAGIIGEIGFDLGLDSEGNVWLIEANSRPGRSIFSHSIFRAEDRATRMLPLQYAVHLTHQSLVSGSVNAH</sequence>
<name>A0ABT8ECU8_9BACL</name>
<comment type="caution">
    <text evidence="1">The sequence shown here is derived from an EMBL/GenBank/DDBJ whole genome shotgun (WGS) entry which is preliminary data.</text>
</comment>
<reference evidence="1" key="1">
    <citation type="submission" date="2023-06" db="EMBL/GenBank/DDBJ databases">
        <title>Draft Genome Sequences of Representative Paenibacillus Polymyxa, Bacillus cereus, Fictibacillus sp., and Brevibacillus agri Strains Isolated from Amazonian Dark Earth.</title>
        <authorList>
            <person name="Pellegrinetti T.A."/>
            <person name="Cunha I.C.M."/>
            <person name="Chaves M.G."/>
            <person name="Freitas A.S."/>
            <person name="Silva A.V.R."/>
            <person name="Tsai S.M."/>
            <person name="Mendes L.W."/>
        </authorList>
    </citation>
    <scope>NUCLEOTIDE SEQUENCE</scope>
    <source>
        <strain evidence="1">CENA-BCM004</strain>
    </source>
</reference>
<accession>A0ABT8ECU8</accession>
<dbReference type="SUPFAM" id="SSF56059">
    <property type="entry name" value="Glutathione synthetase ATP-binding domain-like"/>
    <property type="match status" value="1"/>
</dbReference>
<dbReference type="InterPro" id="IPR026838">
    <property type="entry name" value="YheC/D"/>
</dbReference>
<dbReference type="EMBL" id="JAUHLN010000006">
    <property type="protein sequence ID" value="MDN4075761.1"/>
    <property type="molecule type" value="Genomic_DNA"/>
</dbReference>
<evidence type="ECO:0000313" key="2">
    <source>
        <dbReference type="Proteomes" id="UP001168694"/>
    </source>
</evidence>
<dbReference type="Proteomes" id="UP001168694">
    <property type="component" value="Unassembled WGS sequence"/>
</dbReference>
<evidence type="ECO:0000313" key="1">
    <source>
        <dbReference type="EMBL" id="MDN4075761.1"/>
    </source>
</evidence>
<dbReference type="RefSeq" id="WP_290401860.1">
    <property type="nucleotide sequence ID" value="NZ_JAUHLN010000006.1"/>
</dbReference>
<protein>
    <submittedName>
        <fullName evidence="1">YheC/YheD family protein</fullName>
    </submittedName>
</protein>
<organism evidence="1 2">
    <name type="scientific">Fictibacillus terranigra</name>
    <dbReference type="NCBI Taxonomy" id="3058424"/>
    <lineage>
        <taxon>Bacteria</taxon>
        <taxon>Bacillati</taxon>
        <taxon>Bacillota</taxon>
        <taxon>Bacilli</taxon>
        <taxon>Bacillales</taxon>
        <taxon>Fictibacillaceae</taxon>
        <taxon>Fictibacillus</taxon>
    </lineage>
</organism>
<proteinExistence type="predicted"/>
<dbReference type="Pfam" id="PF14398">
    <property type="entry name" value="ATPgrasp_YheCD"/>
    <property type="match status" value="1"/>
</dbReference>